<name>A0ABQ1BE16_9EURO</name>
<evidence type="ECO:0000313" key="1">
    <source>
        <dbReference type="EMBL" id="GFF99044.1"/>
    </source>
</evidence>
<dbReference type="EMBL" id="BLKG01000204">
    <property type="protein sequence ID" value="GFF99044.1"/>
    <property type="molecule type" value="Genomic_DNA"/>
</dbReference>
<evidence type="ECO:0000313" key="2">
    <source>
        <dbReference type="Proteomes" id="UP000465266"/>
    </source>
</evidence>
<comment type="caution">
    <text evidence="1">The sequence shown here is derived from an EMBL/GenBank/DDBJ whole genome shotgun (WGS) entry which is preliminary data.</text>
</comment>
<organism evidence="1 2">
    <name type="scientific">Aspergillus udagawae</name>
    <dbReference type="NCBI Taxonomy" id="91492"/>
    <lineage>
        <taxon>Eukaryota</taxon>
        <taxon>Fungi</taxon>
        <taxon>Dikarya</taxon>
        <taxon>Ascomycota</taxon>
        <taxon>Pezizomycotina</taxon>
        <taxon>Eurotiomycetes</taxon>
        <taxon>Eurotiomycetidae</taxon>
        <taxon>Eurotiales</taxon>
        <taxon>Aspergillaceae</taxon>
        <taxon>Aspergillus</taxon>
        <taxon>Aspergillus subgen. Fumigati</taxon>
    </lineage>
</organism>
<protein>
    <submittedName>
        <fullName evidence="1">Uncharacterized protein</fullName>
    </submittedName>
</protein>
<reference evidence="1 2" key="1">
    <citation type="submission" date="2020-01" db="EMBL/GenBank/DDBJ databases">
        <title>Draft genome sequence of Aspergillus udagawae IFM 53868.</title>
        <authorList>
            <person name="Takahashi H."/>
            <person name="Yaguchi T."/>
        </authorList>
    </citation>
    <scope>NUCLEOTIDE SEQUENCE [LARGE SCALE GENOMIC DNA]</scope>
    <source>
        <strain evidence="1 2">IFM 53868</strain>
    </source>
</reference>
<keyword evidence="2" id="KW-1185">Reference proteome</keyword>
<accession>A0ABQ1BE16</accession>
<sequence>MHLPLEVREKVALLPESPSREELYVLWTNLLQRHFPFPLRGSLPNLPDLPDETEAEPKEEWHLAELQATLKEEMMKSSHCHIARGRGMTIHGAIVVGREVKFYK</sequence>
<gene>
    <name evidence="1" type="ORF">IFM53868_10097</name>
</gene>
<dbReference type="Proteomes" id="UP000465266">
    <property type="component" value="Unassembled WGS sequence"/>
</dbReference>
<proteinExistence type="predicted"/>